<evidence type="ECO:0000313" key="8">
    <source>
        <dbReference type="Proteomes" id="UP000591131"/>
    </source>
</evidence>
<dbReference type="Gene3D" id="3.30.70.270">
    <property type="match status" value="1"/>
</dbReference>
<dbReference type="Pfam" id="PF00642">
    <property type="entry name" value="zf-CCCH"/>
    <property type="match status" value="1"/>
</dbReference>
<dbReference type="InterPro" id="IPR043128">
    <property type="entry name" value="Rev_trsase/Diguanyl_cyclase"/>
</dbReference>
<dbReference type="Proteomes" id="UP000591131">
    <property type="component" value="Unassembled WGS sequence"/>
</dbReference>
<dbReference type="SUPFAM" id="SSF90229">
    <property type="entry name" value="CCCH zinc finger"/>
    <property type="match status" value="1"/>
</dbReference>
<dbReference type="InterPro" id="IPR043502">
    <property type="entry name" value="DNA/RNA_pol_sf"/>
</dbReference>
<evidence type="ECO:0000259" key="6">
    <source>
        <dbReference type="PROSITE" id="PS50103"/>
    </source>
</evidence>
<dbReference type="EMBL" id="JAAPAO010000029">
    <property type="protein sequence ID" value="KAF4676764.1"/>
    <property type="molecule type" value="Genomic_DNA"/>
</dbReference>
<dbReference type="PANTHER" id="PTHR33050:SF7">
    <property type="entry name" value="RIBONUCLEASE H"/>
    <property type="match status" value="1"/>
</dbReference>
<reference evidence="7 8" key="1">
    <citation type="submission" date="2020-04" db="EMBL/GenBank/DDBJ databases">
        <title>Perkinsus chesapeaki whole genome sequence.</title>
        <authorList>
            <person name="Bogema D.R."/>
        </authorList>
    </citation>
    <scope>NUCLEOTIDE SEQUENCE [LARGE SCALE GENOMIC DNA]</scope>
    <source>
        <strain evidence="7">ATCC PRA-425</strain>
    </source>
</reference>
<feature type="compositionally biased region" description="Polar residues" evidence="5">
    <location>
        <begin position="228"/>
        <end position="250"/>
    </location>
</feature>
<dbReference type="OrthoDB" id="1914176at2759"/>
<dbReference type="PROSITE" id="PS50103">
    <property type="entry name" value="ZF_C3H1"/>
    <property type="match status" value="1"/>
</dbReference>
<dbReference type="Gene3D" id="4.10.1000.10">
    <property type="entry name" value="Zinc finger, CCCH-type"/>
    <property type="match status" value="1"/>
</dbReference>
<protein>
    <recommendedName>
        <fullName evidence="6">C3H1-type domain-containing protein</fullName>
    </recommendedName>
</protein>
<evidence type="ECO:0000256" key="3">
    <source>
        <dbReference type="ARBA" id="ARBA00022833"/>
    </source>
</evidence>
<keyword evidence="2 4" id="KW-0863">Zinc-finger</keyword>
<dbReference type="PANTHER" id="PTHR33050">
    <property type="entry name" value="REVERSE TRANSCRIPTASE DOMAIN-CONTAINING PROTEIN"/>
    <property type="match status" value="1"/>
</dbReference>
<dbReference type="GO" id="GO:0008270">
    <property type="term" value="F:zinc ion binding"/>
    <property type="evidence" value="ECO:0007669"/>
    <property type="project" value="UniProtKB-KW"/>
</dbReference>
<keyword evidence="3 4" id="KW-0862">Zinc</keyword>
<keyword evidence="8" id="KW-1185">Reference proteome</keyword>
<comment type="caution">
    <text evidence="7">The sequence shown here is derived from an EMBL/GenBank/DDBJ whole genome shotgun (WGS) entry which is preliminary data.</text>
</comment>
<dbReference type="InterPro" id="IPR036855">
    <property type="entry name" value="Znf_CCCH_sf"/>
</dbReference>
<feature type="region of interest" description="Disordered" evidence="5">
    <location>
        <begin position="196"/>
        <end position="250"/>
    </location>
</feature>
<feature type="compositionally biased region" description="Polar residues" evidence="5">
    <location>
        <begin position="197"/>
        <end position="214"/>
    </location>
</feature>
<evidence type="ECO:0000256" key="5">
    <source>
        <dbReference type="SAM" id="MobiDB-lite"/>
    </source>
</evidence>
<feature type="domain" description="C3H1-type" evidence="6">
    <location>
        <begin position="172"/>
        <end position="199"/>
    </location>
</feature>
<gene>
    <name evidence="7" type="ORF">FOL47_005185</name>
</gene>
<dbReference type="InterPro" id="IPR052055">
    <property type="entry name" value="Hepadnavirus_pol/RT"/>
</dbReference>
<evidence type="ECO:0000256" key="4">
    <source>
        <dbReference type="PROSITE-ProRule" id="PRU00723"/>
    </source>
</evidence>
<proteinExistence type="predicted"/>
<name>A0A7J6MZE3_PERCH</name>
<dbReference type="Gene3D" id="3.10.10.10">
    <property type="entry name" value="HIV Type 1 Reverse Transcriptase, subunit A, domain 1"/>
    <property type="match status" value="1"/>
</dbReference>
<dbReference type="SUPFAM" id="SSF56672">
    <property type="entry name" value="DNA/RNA polymerases"/>
    <property type="match status" value="1"/>
</dbReference>
<feature type="zinc finger region" description="C3H1-type" evidence="4">
    <location>
        <begin position="172"/>
        <end position="199"/>
    </location>
</feature>
<evidence type="ECO:0000256" key="1">
    <source>
        <dbReference type="ARBA" id="ARBA00022723"/>
    </source>
</evidence>
<keyword evidence="1 4" id="KW-0479">Metal-binding</keyword>
<evidence type="ECO:0000256" key="2">
    <source>
        <dbReference type="ARBA" id="ARBA00022771"/>
    </source>
</evidence>
<sequence>MTSKTNLLQKLRRPEQAIAADLNEFPPRRDIPSNKTVENTRTFTLTNQGQLVAQENNSKLADGTFSSTGFSLYDVHVYWRRLLDFLPALGAQGLINYDAQYRCSIAQYVTTGTFSISHMLREDVLPAVMSSALAKASVEASRDSGKVIQNHHLNETTTTAVQSGSRRNPQEPRRTDLCRHFLRGSCHFGDDCRFSHSPPTSTARSMSSRGSFFSDNRGPAKRPRDDISNSLPATSRPYQDGTGITSSLPPLNRPFQNGSIDSEAVTFAGFLDEVEKKFHLEQILESSISGTGEISAESIPKVEDCFNQASFELLSLLHEHFGVATATARVGGPLRPDVIRFLSSLFDSNADPTLPDDINSGVNLGFEEPLQPSGVFPPVSQPSTQQHSYLLASRGPGPRTNYVSARDAEEAVQRVIDEELKLGRVRVLTKNEASDSARYFSKLAAIPKSGSANSYRLVEDFKESSANARITPVEHTTHPSLEDIRALVQRLLLDEDGNKKDYVGSITDIKGAYRHLHLRPSSRKFCCFSVNGCDYENLAVPFGVCSAGWAFCRLSSKVQRIDHALADLLISLMGARDLARGWVYIDDAAWLFPRSKAFPLAVRLLLLLPLMGISVSWPKFRLGVQTLRFIGFDLVLSGECPLIRLPADKLGIVINSLHSLLDHNRPKIRLVDLEPLAGRLNRVCMICPFI</sequence>
<dbReference type="InterPro" id="IPR000571">
    <property type="entry name" value="Znf_CCCH"/>
</dbReference>
<accession>A0A7J6MZE3</accession>
<organism evidence="7 8">
    <name type="scientific">Perkinsus chesapeaki</name>
    <name type="common">Clam parasite</name>
    <name type="synonym">Perkinsus andrewsi</name>
    <dbReference type="NCBI Taxonomy" id="330153"/>
    <lineage>
        <taxon>Eukaryota</taxon>
        <taxon>Sar</taxon>
        <taxon>Alveolata</taxon>
        <taxon>Perkinsozoa</taxon>
        <taxon>Perkinsea</taxon>
        <taxon>Perkinsida</taxon>
        <taxon>Perkinsidae</taxon>
        <taxon>Perkinsus</taxon>
    </lineage>
</organism>
<evidence type="ECO:0000313" key="7">
    <source>
        <dbReference type="EMBL" id="KAF4676764.1"/>
    </source>
</evidence>
<dbReference type="AlphaFoldDB" id="A0A7J6MZE3"/>
<dbReference type="SMART" id="SM00356">
    <property type="entry name" value="ZnF_C3H1"/>
    <property type="match status" value="1"/>
</dbReference>